<dbReference type="Gramene" id="PGSC0003DMT400030634">
    <property type="protein sequence ID" value="PGSC0003DMT400030634"/>
    <property type="gene ID" value="PGSC0003DMG400011732"/>
</dbReference>
<dbReference type="AlphaFoldDB" id="M1AUK3"/>
<dbReference type="InParanoid" id="M1AUK3"/>
<evidence type="ECO:0000313" key="3">
    <source>
        <dbReference type="Proteomes" id="UP000011115"/>
    </source>
</evidence>
<dbReference type="Proteomes" id="UP000011115">
    <property type="component" value="Unassembled WGS sequence"/>
</dbReference>
<dbReference type="PaxDb" id="4113-PGSC0003DMT400030634"/>
<keyword evidence="3" id="KW-1185">Reference proteome</keyword>
<accession>M1AUK3</accession>
<name>M1AUK3_SOLTU</name>
<dbReference type="HOGENOM" id="CLU_2077266_0_0_1"/>
<dbReference type="EnsemblPlants" id="PGSC0003DMT400030634">
    <property type="protein sequence ID" value="PGSC0003DMT400030634"/>
    <property type="gene ID" value="PGSC0003DMG400011732"/>
</dbReference>
<dbReference type="Gramene" id="PGSC0003DMT400030633">
    <property type="protein sequence ID" value="PGSC0003DMT400030633"/>
    <property type="gene ID" value="PGSC0003DMG400011732"/>
</dbReference>
<feature type="compositionally biased region" description="Polar residues" evidence="1">
    <location>
        <begin position="36"/>
        <end position="45"/>
    </location>
</feature>
<evidence type="ECO:0000313" key="2">
    <source>
        <dbReference type="EnsemblPlants" id="PGSC0003DMT400030634"/>
    </source>
</evidence>
<dbReference type="EnsemblPlants" id="PGSC0003DMT400030633">
    <property type="protein sequence ID" value="PGSC0003DMT400030633"/>
    <property type="gene ID" value="PGSC0003DMG400011732"/>
</dbReference>
<evidence type="ECO:0000256" key="1">
    <source>
        <dbReference type="SAM" id="MobiDB-lite"/>
    </source>
</evidence>
<feature type="compositionally biased region" description="Polar residues" evidence="1">
    <location>
        <begin position="91"/>
        <end position="107"/>
    </location>
</feature>
<reference evidence="3" key="1">
    <citation type="journal article" date="2011" name="Nature">
        <title>Genome sequence and analysis of the tuber crop potato.</title>
        <authorList>
            <consortium name="The Potato Genome Sequencing Consortium"/>
        </authorList>
    </citation>
    <scope>NUCLEOTIDE SEQUENCE [LARGE SCALE GENOMIC DNA]</scope>
    <source>
        <strain evidence="3">cv. DM1-3 516 R44</strain>
    </source>
</reference>
<feature type="region of interest" description="Disordered" evidence="1">
    <location>
        <begin position="1"/>
        <end position="118"/>
    </location>
</feature>
<protein>
    <submittedName>
        <fullName evidence="2">Uncharacterized protein</fullName>
    </submittedName>
</protein>
<proteinExistence type="predicted"/>
<organism evidence="2 3">
    <name type="scientific">Solanum tuberosum</name>
    <name type="common">Potato</name>
    <dbReference type="NCBI Taxonomy" id="4113"/>
    <lineage>
        <taxon>Eukaryota</taxon>
        <taxon>Viridiplantae</taxon>
        <taxon>Streptophyta</taxon>
        <taxon>Embryophyta</taxon>
        <taxon>Tracheophyta</taxon>
        <taxon>Spermatophyta</taxon>
        <taxon>Magnoliopsida</taxon>
        <taxon>eudicotyledons</taxon>
        <taxon>Gunneridae</taxon>
        <taxon>Pentapetalae</taxon>
        <taxon>asterids</taxon>
        <taxon>lamiids</taxon>
        <taxon>Solanales</taxon>
        <taxon>Solanaceae</taxon>
        <taxon>Solanoideae</taxon>
        <taxon>Solaneae</taxon>
        <taxon>Solanum</taxon>
    </lineage>
</organism>
<sequence length="118" mass="13462">MKFTLPDFNSFPHCQIPTKNPLSPSKRAQARRENQTDQAPTRFNSKPTEKTTHRRTTTRPTTKPATKKHRKPPPQPPKQTNDSLRADSSKLEQMTTTQHRFPIGNSQPPSPGNKPRNQ</sequence>
<reference evidence="2" key="2">
    <citation type="submission" date="2015-06" db="UniProtKB">
        <authorList>
            <consortium name="EnsemblPlants"/>
        </authorList>
    </citation>
    <scope>IDENTIFICATION</scope>
    <source>
        <strain evidence="2">DM1-3 516 R44</strain>
    </source>
</reference>